<dbReference type="AlphaFoldDB" id="A0A438JDA7"/>
<sequence>MKGGQPPRGSVCLLFGCSGAMDRLVTKHINPLGLPQVLLCRIQFLKEVLLLPALNNGDEKVISGLACLMSEIGQAAPSLIVEASAEAHLLADALLSMCPKVPSYAVTALCLSVYAVLHFQVKTGRLQTPHCNSGFAMPLMGFTYVYLSSLASYILGLDSDSGKNKKDVEDMFSPVFSALLDAFLLRAQVFLIYLPCSILGFLMFYYMLRLTKIYIREPFAKPSCDLSPQTLHSIQEEFPSLYMKESKTYQKGRKEDSTRPAS</sequence>
<feature type="transmembrane region" description="Helical" evidence="1">
    <location>
        <begin position="175"/>
        <end position="208"/>
    </location>
</feature>
<gene>
    <name evidence="2" type="ORF">CK203_014952</name>
</gene>
<evidence type="ECO:0000313" key="2">
    <source>
        <dbReference type="EMBL" id="RVX06939.1"/>
    </source>
</evidence>
<comment type="caution">
    <text evidence="2">The sequence shown here is derived from an EMBL/GenBank/DDBJ whole genome shotgun (WGS) entry which is preliminary data.</text>
</comment>
<evidence type="ECO:0000256" key="1">
    <source>
        <dbReference type="SAM" id="Phobius"/>
    </source>
</evidence>
<dbReference type="InterPro" id="IPR011989">
    <property type="entry name" value="ARM-like"/>
</dbReference>
<keyword evidence="1" id="KW-0472">Membrane</keyword>
<proteinExistence type="predicted"/>
<keyword evidence="1" id="KW-0812">Transmembrane</keyword>
<dbReference type="Gene3D" id="1.25.10.10">
    <property type="entry name" value="Leucine-rich Repeat Variant"/>
    <property type="match status" value="1"/>
</dbReference>
<name>A0A438JDA7_VITVI</name>
<dbReference type="InterPro" id="IPR051345">
    <property type="entry name" value="Importin_beta-like_NTR"/>
</dbReference>
<dbReference type="Proteomes" id="UP000288805">
    <property type="component" value="Unassembled WGS sequence"/>
</dbReference>
<feature type="transmembrane region" description="Helical" evidence="1">
    <location>
        <begin position="133"/>
        <end position="155"/>
    </location>
</feature>
<keyword evidence="1" id="KW-1133">Transmembrane helix</keyword>
<dbReference type="PANTHER" id="PTHR12363:SF44">
    <property type="entry name" value="ARM REPEAT SUPERFAMILY PROTEIN"/>
    <property type="match status" value="1"/>
</dbReference>
<evidence type="ECO:0000313" key="3">
    <source>
        <dbReference type="Proteomes" id="UP000288805"/>
    </source>
</evidence>
<feature type="transmembrane region" description="Helical" evidence="1">
    <location>
        <begin position="101"/>
        <end position="121"/>
    </location>
</feature>
<reference evidence="2 3" key="1">
    <citation type="journal article" date="2018" name="PLoS Genet.">
        <title>Population sequencing reveals clonal diversity and ancestral inbreeding in the grapevine cultivar Chardonnay.</title>
        <authorList>
            <person name="Roach M.J."/>
            <person name="Johnson D.L."/>
            <person name="Bohlmann J."/>
            <person name="van Vuuren H.J."/>
            <person name="Jones S.J."/>
            <person name="Pretorius I.S."/>
            <person name="Schmidt S.A."/>
            <person name="Borneman A.R."/>
        </authorList>
    </citation>
    <scope>NUCLEOTIDE SEQUENCE [LARGE SCALE GENOMIC DNA]</scope>
    <source>
        <strain evidence="3">cv. Chardonnay</strain>
        <tissue evidence="2">Leaf</tissue>
    </source>
</reference>
<organism evidence="2 3">
    <name type="scientific">Vitis vinifera</name>
    <name type="common">Grape</name>
    <dbReference type="NCBI Taxonomy" id="29760"/>
    <lineage>
        <taxon>Eukaryota</taxon>
        <taxon>Viridiplantae</taxon>
        <taxon>Streptophyta</taxon>
        <taxon>Embryophyta</taxon>
        <taxon>Tracheophyta</taxon>
        <taxon>Spermatophyta</taxon>
        <taxon>Magnoliopsida</taxon>
        <taxon>eudicotyledons</taxon>
        <taxon>Gunneridae</taxon>
        <taxon>Pentapetalae</taxon>
        <taxon>rosids</taxon>
        <taxon>Vitales</taxon>
        <taxon>Vitaceae</taxon>
        <taxon>Viteae</taxon>
        <taxon>Vitis</taxon>
    </lineage>
</organism>
<protein>
    <submittedName>
        <fullName evidence="2">Uncharacterized protein</fullName>
    </submittedName>
</protein>
<accession>A0A438JDA7</accession>
<dbReference type="EMBL" id="QGNW01000049">
    <property type="protein sequence ID" value="RVX06939.1"/>
    <property type="molecule type" value="Genomic_DNA"/>
</dbReference>
<dbReference type="PANTHER" id="PTHR12363">
    <property type="entry name" value="TRANSPORTIN 3 AND IMPORTIN 13"/>
    <property type="match status" value="1"/>
</dbReference>